<dbReference type="AlphaFoldDB" id="T1F7Y6"/>
<protein>
    <recommendedName>
        <fullName evidence="5">Endonuclease/exonuclease/phosphatase domain-containing protein</fullName>
    </recommendedName>
</protein>
<dbReference type="InParanoid" id="T1F7Y6"/>
<reference evidence="2 4" key="2">
    <citation type="journal article" date="2013" name="Nature">
        <title>Insights into bilaterian evolution from three spiralian genomes.</title>
        <authorList>
            <person name="Simakov O."/>
            <person name="Marletaz F."/>
            <person name="Cho S.J."/>
            <person name="Edsinger-Gonzales E."/>
            <person name="Havlak P."/>
            <person name="Hellsten U."/>
            <person name="Kuo D.H."/>
            <person name="Larsson T."/>
            <person name="Lv J."/>
            <person name="Arendt D."/>
            <person name="Savage R."/>
            <person name="Osoegawa K."/>
            <person name="de Jong P."/>
            <person name="Grimwood J."/>
            <person name="Chapman J.A."/>
            <person name="Shapiro H."/>
            <person name="Aerts A."/>
            <person name="Otillar R.P."/>
            <person name="Terry A.Y."/>
            <person name="Boore J.L."/>
            <person name="Grigoriev I.V."/>
            <person name="Lindberg D.R."/>
            <person name="Seaver E.C."/>
            <person name="Weisblat D.A."/>
            <person name="Putnam N.H."/>
            <person name="Rokhsar D.S."/>
        </authorList>
    </citation>
    <scope>NUCLEOTIDE SEQUENCE</scope>
</reference>
<dbReference type="GeneID" id="20204935"/>
<dbReference type="HOGENOM" id="CLU_1241312_0_0_1"/>
<evidence type="ECO:0000313" key="3">
    <source>
        <dbReference type="EnsemblMetazoa" id="HelroP174298"/>
    </source>
</evidence>
<dbReference type="EMBL" id="AMQM01004876">
    <property type="status" value="NOT_ANNOTATED_CDS"/>
    <property type="molecule type" value="Genomic_DNA"/>
</dbReference>
<evidence type="ECO:0000256" key="1">
    <source>
        <dbReference type="SAM" id="Phobius"/>
    </source>
</evidence>
<accession>T1F7Y6</accession>
<reference evidence="3" key="3">
    <citation type="submission" date="2015-06" db="UniProtKB">
        <authorList>
            <consortium name="EnsemblMetazoa"/>
        </authorList>
    </citation>
    <scope>IDENTIFICATION</scope>
</reference>
<keyword evidence="1" id="KW-1133">Transmembrane helix</keyword>
<dbReference type="InterPro" id="IPR036691">
    <property type="entry name" value="Endo/exonu/phosph_ase_sf"/>
</dbReference>
<organism evidence="3 4">
    <name type="scientific">Helobdella robusta</name>
    <name type="common">Californian leech</name>
    <dbReference type="NCBI Taxonomy" id="6412"/>
    <lineage>
        <taxon>Eukaryota</taxon>
        <taxon>Metazoa</taxon>
        <taxon>Spiralia</taxon>
        <taxon>Lophotrochozoa</taxon>
        <taxon>Annelida</taxon>
        <taxon>Clitellata</taxon>
        <taxon>Hirudinea</taxon>
        <taxon>Rhynchobdellida</taxon>
        <taxon>Glossiphoniidae</taxon>
        <taxon>Helobdella</taxon>
    </lineage>
</organism>
<feature type="transmembrane region" description="Helical" evidence="1">
    <location>
        <begin position="37"/>
        <end position="58"/>
    </location>
</feature>
<dbReference type="EnsemblMetazoa" id="HelroT174298">
    <property type="protein sequence ID" value="HelroP174298"/>
    <property type="gene ID" value="HelroG174298"/>
</dbReference>
<keyword evidence="1" id="KW-0472">Membrane</keyword>
<dbReference type="Proteomes" id="UP000015101">
    <property type="component" value="Unassembled WGS sequence"/>
</dbReference>
<dbReference type="SUPFAM" id="SSF56219">
    <property type="entry name" value="DNase I-like"/>
    <property type="match status" value="1"/>
</dbReference>
<gene>
    <name evidence="3" type="primary">20204935</name>
    <name evidence="2" type="ORF">HELRODRAFT_174298</name>
</gene>
<evidence type="ECO:0000313" key="2">
    <source>
        <dbReference type="EMBL" id="ESO02861.1"/>
    </source>
</evidence>
<keyword evidence="1" id="KW-0812">Transmembrane</keyword>
<keyword evidence="4" id="KW-1185">Reference proteome</keyword>
<dbReference type="RefSeq" id="XP_009019075.1">
    <property type="nucleotide sequence ID" value="XM_009020827.1"/>
</dbReference>
<reference evidence="4" key="1">
    <citation type="submission" date="2012-12" db="EMBL/GenBank/DDBJ databases">
        <authorList>
            <person name="Hellsten U."/>
            <person name="Grimwood J."/>
            <person name="Chapman J.A."/>
            <person name="Shapiro H."/>
            <person name="Aerts A."/>
            <person name="Otillar R.P."/>
            <person name="Terry A.Y."/>
            <person name="Boore J.L."/>
            <person name="Simakov O."/>
            <person name="Marletaz F."/>
            <person name="Cho S.-J."/>
            <person name="Edsinger-Gonzales E."/>
            <person name="Havlak P."/>
            <person name="Kuo D.-H."/>
            <person name="Larsson T."/>
            <person name="Lv J."/>
            <person name="Arendt D."/>
            <person name="Savage R."/>
            <person name="Osoegawa K."/>
            <person name="de Jong P."/>
            <person name="Lindberg D.R."/>
            <person name="Seaver E.C."/>
            <person name="Weisblat D.A."/>
            <person name="Putnam N.H."/>
            <person name="Grigoriev I.V."/>
            <person name="Rokhsar D.S."/>
        </authorList>
    </citation>
    <scope>NUCLEOTIDE SEQUENCE</scope>
</reference>
<evidence type="ECO:0008006" key="5">
    <source>
        <dbReference type="Google" id="ProtNLM"/>
    </source>
</evidence>
<proteinExistence type="predicted"/>
<sequence length="223" mass="25114">MGIFIWESLAQNVLEVVGISSRLMLIKLRMGNRGKVAPLPISLLLYDLVLVIYIALLYGKLRGKRTSVDKRLAKLKCGLVNAWSAVNKAALLIDVICDEKVRLPMSFISSIYRPPGPVLTSFLDEFTNHLDFIIGHNLAFIIRGDFNAPAPLLDNLTVNDCVFSDHNIEFFDSTLFKPPSTIIHSCRRCTSLHLTENVILQKQHSFVFKTNLLTYVEIKIVLS</sequence>
<evidence type="ECO:0000313" key="4">
    <source>
        <dbReference type="Proteomes" id="UP000015101"/>
    </source>
</evidence>
<dbReference type="KEGG" id="hro:HELRODRAFT_174298"/>
<name>T1F7Y6_HELRO</name>
<dbReference type="CTD" id="20204935"/>
<dbReference type="EMBL" id="KB096716">
    <property type="protein sequence ID" value="ESO02861.1"/>
    <property type="molecule type" value="Genomic_DNA"/>
</dbReference>